<dbReference type="SUPFAM" id="SSF53187">
    <property type="entry name" value="Zn-dependent exopeptidases"/>
    <property type="match status" value="1"/>
</dbReference>
<evidence type="ECO:0000256" key="3">
    <source>
        <dbReference type="ARBA" id="ARBA00022670"/>
    </source>
</evidence>
<accession>A0ABN0XD32</accession>
<feature type="signal peptide" evidence="7">
    <location>
        <begin position="1"/>
        <end position="28"/>
    </location>
</feature>
<keyword evidence="3" id="KW-0645">Protease</keyword>
<dbReference type="RefSeq" id="WP_343845569.1">
    <property type="nucleotide sequence ID" value="NZ_BAAAEI010000014.1"/>
</dbReference>
<dbReference type="InterPro" id="IPR000834">
    <property type="entry name" value="Peptidase_M14"/>
</dbReference>
<evidence type="ECO:0000256" key="2">
    <source>
        <dbReference type="ARBA" id="ARBA00005988"/>
    </source>
</evidence>
<dbReference type="EMBL" id="BAAAEI010000014">
    <property type="protein sequence ID" value="GAA0361225.1"/>
    <property type="molecule type" value="Genomic_DNA"/>
</dbReference>
<evidence type="ECO:0000313" key="10">
    <source>
        <dbReference type="Proteomes" id="UP001501757"/>
    </source>
</evidence>
<keyword evidence="6" id="KW-0482">Metalloprotease</keyword>
<keyword evidence="10" id="KW-1185">Reference proteome</keyword>
<feature type="domain" description="Peptidase M14" evidence="8">
    <location>
        <begin position="68"/>
        <end position="236"/>
    </location>
</feature>
<comment type="caution">
    <text evidence="9">The sequence shown here is derived from an EMBL/GenBank/DDBJ whole genome shotgun (WGS) entry which is preliminary data.</text>
</comment>
<comment type="cofactor">
    <cofactor evidence="1">
        <name>Zn(2+)</name>
        <dbReference type="ChEBI" id="CHEBI:29105"/>
    </cofactor>
</comment>
<keyword evidence="7" id="KW-0732">Signal</keyword>
<sequence>MMLKTRFTRTLKLGLLLAGAALCWHVAADERDQQAFYPEDVSFNAAIPTPEAFLQHPLGQHMARNDLMVAYLKLLAEKSDRVQYEVIARSHENRPIVTLTISSPENLARLEQIRQQHLALQQPGSKQQINDDMPVISWVNYGVHGGEVSSTDAAMPVAYHLAAAQGGQIERILQHSVILLTASFNPDGNSRESAWNWTFAANTPVTDRVSALHGSPWPSGRTNHYWFDLNRQWMMQQHPEPVGWVAKFHQWRPNMVADFHEMQSHKSYYFHPGAPDRVFPLIGKDAMALLSDVVQGPRDFMDSEARLYFNEESYDNFYIGKGATYPHLYGSLGILFEQASSAGLLDTPRGLLSFRDNIRTQYRVGIALLDSAVSKRQALLSFQRKFADATEQLAGDDKTKAYVFAVPGDEARAFHFLELLRRNQIEVKRLARDINVDGKTFLADNAYVVETNQPTYRMIKGMFERITQFENNTFYDVSGWTMPLAFGVDYAPLTSRSYKTAEKVEASFPAKPAPANAQVAYVFDWRNYYAPRALYRLLEAGYRPRVTTEPLGTNSDKGKVTLGRGSVVMPVGWQGGAEANALHKLMTKIAREDGIDVYAVGTSYTDSVGMDLGSNMMLEVNQPKVLLVIGEGVSQYDAGEVWHLLDKRMHMPVVLLHKDKLAWVNLNDYSHLIMVGGSYSDVADKTVQKIDGWVKDGGTVVGIRDGAKWAGQKLLDLSPVRISKGKLASAPRIDYADKEHAEAQDIIGGAIMAGDLDISHPLGYGYTQRLIASQRNTLLAFEPPKNPFATVVKIADKPLLSGFASEENQQQLAGKAMLVAEPKGKGAVILFTDNPNFRAYFYGTEKLFMNSLFFSGAFEKPRS</sequence>
<evidence type="ECO:0000256" key="7">
    <source>
        <dbReference type="SAM" id="SignalP"/>
    </source>
</evidence>
<evidence type="ECO:0000256" key="1">
    <source>
        <dbReference type="ARBA" id="ARBA00001947"/>
    </source>
</evidence>
<reference evidence="9 10" key="1">
    <citation type="journal article" date="2019" name="Int. J. Syst. Evol. Microbiol.">
        <title>The Global Catalogue of Microorganisms (GCM) 10K type strain sequencing project: providing services to taxonomists for standard genome sequencing and annotation.</title>
        <authorList>
            <consortium name="The Broad Institute Genomics Platform"/>
            <consortium name="The Broad Institute Genome Sequencing Center for Infectious Disease"/>
            <person name="Wu L."/>
            <person name="Ma J."/>
        </authorList>
    </citation>
    <scope>NUCLEOTIDE SEQUENCE [LARGE SCALE GENOMIC DNA]</scope>
    <source>
        <strain evidence="9 10">JCM 13378</strain>
    </source>
</reference>
<proteinExistence type="inferred from homology"/>
<dbReference type="SUPFAM" id="SSF52317">
    <property type="entry name" value="Class I glutamine amidotransferase-like"/>
    <property type="match status" value="1"/>
</dbReference>
<keyword evidence="5" id="KW-0862">Zinc</keyword>
<dbReference type="Gene3D" id="3.40.630.10">
    <property type="entry name" value="Zn peptidases"/>
    <property type="match status" value="1"/>
</dbReference>
<name>A0ABN0XD32_9ALTE</name>
<evidence type="ECO:0000256" key="5">
    <source>
        <dbReference type="ARBA" id="ARBA00022833"/>
    </source>
</evidence>
<dbReference type="Pfam" id="PF00246">
    <property type="entry name" value="Peptidase_M14"/>
    <property type="match status" value="1"/>
</dbReference>
<dbReference type="PANTHER" id="PTHR11705:SF143">
    <property type="entry name" value="SLL0236 PROTEIN"/>
    <property type="match status" value="1"/>
</dbReference>
<protein>
    <submittedName>
        <fullName evidence="9">M14 family metallopeptidase</fullName>
    </submittedName>
</protein>
<evidence type="ECO:0000256" key="6">
    <source>
        <dbReference type="ARBA" id="ARBA00023049"/>
    </source>
</evidence>
<keyword evidence="4" id="KW-0378">Hydrolase</keyword>
<comment type="similarity">
    <text evidence="2">Belongs to the peptidase M14 family.</text>
</comment>
<dbReference type="InterPro" id="IPR029062">
    <property type="entry name" value="Class_I_gatase-like"/>
</dbReference>
<gene>
    <name evidence="9" type="ORF">GCM10009092_26950</name>
</gene>
<dbReference type="PANTHER" id="PTHR11705">
    <property type="entry name" value="PROTEASE FAMILY M14 CARBOXYPEPTIDASE A,B"/>
    <property type="match status" value="1"/>
</dbReference>
<dbReference type="Proteomes" id="UP001501757">
    <property type="component" value="Unassembled WGS sequence"/>
</dbReference>
<evidence type="ECO:0000259" key="8">
    <source>
        <dbReference type="Pfam" id="PF00246"/>
    </source>
</evidence>
<evidence type="ECO:0000256" key="4">
    <source>
        <dbReference type="ARBA" id="ARBA00022801"/>
    </source>
</evidence>
<feature type="chain" id="PRO_5045036685" evidence="7">
    <location>
        <begin position="29"/>
        <end position="863"/>
    </location>
</feature>
<organism evidence="9 10">
    <name type="scientific">Bowmanella denitrificans</name>
    <dbReference type="NCBI Taxonomy" id="366582"/>
    <lineage>
        <taxon>Bacteria</taxon>
        <taxon>Pseudomonadati</taxon>
        <taxon>Pseudomonadota</taxon>
        <taxon>Gammaproteobacteria</taxon>
        <taxon>Alteromonadales</taxon>
        <taxon>Alteromonadaceae</taxon>
        <taxon>Bowmanella</taxon>
    </lineage>
</organism>
<evidence type="ECO:0000313" key="9">
    <source>
        <dbReference type="EMBL" id="GAA0361225.1"/>
    </source>
</evidence>